<evidence type="ECO:0000313" key="1">
    <source>
        <dbReference type="EMBL" id="KAF5794710.1"/>
    </source>
</evidence>
<reference evidence="1" key="1">
    <citation type="journal article" date="2017" name="Nature">
        <title>The sunflower genome provides insights into oil metabolism, flowering and Asterid evolution.</title>
        <authorList>
            <person name="Badouin H."/>
            <person name="Gouzy J."/>
            <person name="Grassa C.J."/>
            <person name="Murat F."/>
            <person name="Staton S.E."/>
            <person name="Cottret L."/>
            <person name="Lelandais-Briere C."/>
            <person name="Owens G.L."/>
            <person name="Carrere S."/>
            <person name="Mayjonade B."/>
            <person name="Legrand L."/>
            <person name="Gill N."/>
            <person name="Kane N.C."/>
            <person name="Bowers J.E."/>
            <person name="Hubner S."/>
            <person name="Bellec A."/>
            <person name="Berard A."/>
            <person name="Berges H."/>
            <person name="Blanchet N."/>
            <person name="Boniface M.C."/>
            <person name="Brunel D."/>
            <person name="Catrice O."/>
            <person name="Chaidir N."/>
            <person name="Claudel C."/>
            <person name="Donnadieu C."/>
            <person name="Faraut T."/>
            <person name="Fievet G."/>
            <person name="Helmstetter N."/>
            <person name="King M."/>
            <person name="Knapp S.J."/>
            <person name="Lai Z."/>
            <person name="Le Paslier M.C."/>
            <person name="Lippi Y."/>
            <person name="Lorenzon L."/>
            <person name="Mandel J.R."/>
            <person name="Marage G."/>
            <person name="Marchand G."/>
            <person name="Marquand E."/>
            <person name="Bret-Mestries E."/>
            <person name="Morien E."/>
            <person name="Nambeesan S."/>
            <person name="Nguyen T."/>
            <person name="Pegot-Espagnet P."/>
            <person name="Pouilly N."/>
            <person name="Raftis F."/>
            <person name="Sallet E."/>
            <person name="Schiex T."/>
            <person name="Thomas J."/>
            <person name="Vandecasteele C."/>
            <person name="Vares D."/>
            <person name="Vear F."/>
            <person name="Vautrin S."/>
            <person name="Crespi M."/>
            <person name="Mangin B."/>
            <person name="Burke J.M."/>
            <person name="Salse J."/>
            <person name="Munos S."/>
            <person name="Vincourt P."/>
            <person name="Rieseberg L.H."/>
            <person name="Langlade N.B."/>
        </authorList>
    </citation>
    <scope>NUCLEOTIDE SEQUENCE</scope>
    <source>
        <tissue evidence="1">Leaves</tissue>
    </source>
</reference>
<dbReference type="Proteomes" id="UP000215914">
    <property type="component" value="Unassembled WGS sequence"/>
</dbReference>
<reference evidence="1" key="2">
    <citation type="submission" date="2020-06" db="EMBL/GenBank/DDBJ databases">
        <title>Helianthus annuus Genome sequencing and assembly Release 2.</title>
        <authorList>
            <person name="Gouzy J."/>
            <person name="Langlade N."/>
            <person name="Munos S."/>
        </authorList>
    </citation>
    <scope>NUCLEOTIDE SEQUENCE</scope>
    <source>
        <tissue evidence="1">Leaves</tissue>
    </source>
</reference>
<keyword evidence="2" id="KW-1185">Reference proteome</keyword>
<accession>A0A9K3IDS8</accession>
<sequence>MHDNCCFKLDYYHHFMDSCLPYHEFYQRERELTVNRRTILPLKRFVICQEDTEEEIDTKQSQRWRSTIFTIFKLIVSVSLVRRVCLIFRRVY</sequence>
<protein>
    <submittedName>
        <fullName evidence="1">Uncharacterized protein</fullName>
    </submittedName>
</protein>
<evidence type="ECO:0000313" key="2">
    <source>
        <dbReference type="Proteomes" id="UP000215914"/>
    </source>
</evidence>
<name>A0A9K3IDS8_HELAN</name>
<comment type="caution">
    <text evidence="1">The sequence shown here is derived from an EMBL/GenBank/DDBJ whole genome shotgun (WGS) entry which is preliminary data.</text>
</comment>
<proteinExistence type="predicted"/>
<organism evidence="1 2">
    <name type="scientific">Helianthus annuus</name>
    <name type="common">Common sunflower</name>
    <dbReference type="NCBI Taxonomy" id="4232"/>
    <lineage>
        <taxon>Eukaryota</taxon>
        <taxon>Viridiplantae</taxon>
        <taxon>Streptophyta</taxon>
        <taxon>Embryophyta</taxon>
        <taxon>Tracheophyta</taxon>
        <taxon>Spermatophyta</taxon>
        <taxon>Magnoliopsida</taxon>
        <taxon>eudicotyledons</taxon>
        <taxon>Gunneridae</taxon>
        <taxon>Pentapetalae</taxon>
        <taxon>asterids</taxon>
        <taxon>campanulids</taxon>
        <taxon>Asterales</taxon>
        <taxon>Asteraceae</taxon>
        <taxon>Asteroideae</taxon>
        <taxon>Heliantheae alliance</taxon>
        <taxon>Heliantheae</taxon>
        <taxon>Helianthus</taxon>
    </lineage>
</organism>
<gene>
    <name evidence="1" type="ORF">HanXRQr2_Chr08g0331221</name>
</gene>
<dbReference type="AlphaFoldDB" id="A0A9K3IDS8"/>
<dbReference type="Gramene" id="mRNA:HanXRQr2_Chr08g0331221">
    <property type="protein sequence ID" value="CDS:HanXRQr2_Chr08g0331221.1"/>
    <property type="gene ID" value="HanXRQr2_Chr08g0331221"/>
</dbReference>
<dbReference type="EMBL" id="MNCJ02000323">
    <property type="protein sequence ID" value="KAF5794710.1"/>
    <property type="molecule type" value="Genomic_DNA"/>
</dbReference>